<feature type="transmembrane region" description="Helical" evidence="1">
    <location>
        <begin position="180"/>
        <end position="200"/>
    </location>
</feature>
<feature type="transmembrane region" description="Helical" evidence="1">
    <location>
        <begin position="112"/>
        <end position="132"/>
    </location>
</feature>
<feature type="transmembrane region" description="Helical" evidence="1">
    <location>
        <begin position="212"/>
        <end position="230"/>
    </location>
</feature>
<dbReference type="EMBL" id="CP052909">
    <property type="protein sequence ID" value="QNJ97226.1"/>
    <property type="molecule type" value="Genomic_DNA"/>
</dbReference>
<keyword evidence="1" id="KW-0472">Membrane</keyword>
<feature type="transmembrane region" description="Helical" evidence="1">
    <location>
        <begin position="31"/>
        <end position="50"/>
    </location>
</feature>
<sequence>MPCFFSIINSRTFTLNILVDYADRHLENIDWITLLLFGCLALFALAKYLYPKRFQEFIMLPLTNKYFLIQGRNNEINHPFNILLFASQVISISLFIYLAFTVYNPDLVQQNSWLYVQICTFYSVFVLVKFCIEKIVAHVFSIETLINSYLYQKLSCRNLLSMFFFIANLVLFYVTTPSEVYIVTLFVLLLLLNGIALFYSYKTNGNSILKNFFYFILYLCALEISPYIILYKLMV</sequence>
<dbReference type="AlphaFoldDB" id="A0A7G8PSB0"/>
<evidence type="ECO:0000313" key="2">
    <source>
        <dbReference type="EMBL" id="QNJ97226.1"/>
    </source>
</evidence>
<feature type="transmembrane region" description="Helical" evidence="1">
    <location>
        <begin position="80"/>
        <end position="100"/>
    </location>
</feature>
<organism evidence="2 3">
    <name type="scientific">Constantimarinum furrinae</name>
    <dbReference type="NCBI Taxonomy" id="2562285"/>
    <lineage>
        <taxon>Bacteria</taxon>
        <taxon>Pseudomonadati</taxon>
        <taxon>Bacteroidota</taxon>
        <taxon>Flavobacteriia</taxon>
        <taxon>Flavobacteriales</taxon>
        <taxon>Flavobacteriaceae</taxon>
        <taxon>Altibacter/Constantimarinum group</taxon>
        <taxon>Constantimarinum</taxon>
    </lineage>
</organism>
<dbReference type="Proteomes" id="UP000515514">
    <property type="component" value="Chromosome"/>
</dbReference>
<dbReference type="Pfam" id="PF14093">
    <property type="entry name" value="DUF4271"/>
    <property type="match status" value="1"/>
</dbReference>
<keyword evidence="1" id="KW-1133">Transmembrane helix</keyword>
<dbReference type="InterPro" id="IPR025367">
    <property type="entry name" value="DUF4271"/>
</dbReference>
<evidence type="ECO:0000313" key="3">
    <source>
        <dbReference type="Proteomes" id="UP000515514"/>
    </source>
</evidence>
<evidence type="ECO:0008006" key="4">
    <source>
        <dbReference type="Google" id="ProtNLM"/>
    </source>
</evidence>
<dbReference type="KEGG" id="alti:ALE3EI_0649"/>
<feature type="transmembrane region" description="Helical" evidence="1">
    <location>
        <begin position="156"/>
        <end position="174"/>
    </location>
</feature>
<name>A0A7G8PSB0_9FLAO</name>
<reference evidence="2 3" key="1">
    <citation type="submission" date="2020-04" db="EMBL/GenBank/DDBJ databases">
        <title>Genome sequence of Altibacter aquimarinus strain ALE3EI.</title>
        <authorList>
            <person name="Oh H.-M."/>
            <person name="Jang D."/>
        </authorList>
    </citation>
    <scope>NUCLEOTIDE SEQUENCE [LARGE SCALE GENOMIC DNA]</scope>
    <source>
        <strain evidence="2 3">ALE3EI</strain>
    </source>
</reference>
<keyword evidence="3" id="KW-1185">Reference proteome</keyword>
<protein>
    <recommendedName>
        <fullName evidence="4">DUF4271 domain-containing protein</fullName>
    </recommendedName>
</protein>
<evidence type="ECO:0000256" key="1">
    <source>
        <dbReference type="SAM" id="Phobius"/>
    </source>
</evidence>
<proteinExistence type="predicted"/>
<accession>A0A7G8PSB0</accession>
<gene>
    <name evidence="2" type="ORF">ALE3EI_0649</name>
</gene>
<keyword evidence="1" id="KW-0812">Transmembrane</keyword>